<protein>
    <recommendedName>
        <fullName evidence="5">Ion channel protein Tsx</fullName>
    </recommendedName>
</protein>
<dbReference type="SUPFAM" id="SSF111364">
    <property type="entry name" value="Tsx-like channel"/>
    <property type="match status" value="1"/>
</dbReference>
<accession>A0A1B9QXZ6</accession>
<dbReference type="Proteomes" id="UP000093173">
    <property type="component" value="Unassembled WGS sequence"/>
</dbReference>
<dbReference type="EMBL" id="MAJZ01000559">
    <property type="protein sequence ID" value="OCH75171.1"/>
    <property type="molecule type" value="Genomic_DNA"/>
</dbReference>
<dbReference type="NCBIfam" id="NF008574">
    <property type="entry name" value="PRK11528.1"/>
    <property type="match status" value="1"/>
</dbReference>
<feature type="chain" id="PRO_5008634715" description="Ion channel protein Tsx" evidence="2">
    <location>
        <begin position="22"/>
        <end position="248"/>
    </location>
</feature>
<proteinExistence type="inferred from homology"/>
<evidence type="ECO:0000313" key="4">
    <source>
        <dbReference type="Proteomes" id="UP000093173"/>
    </source>
</evidence>
<dbReference type="AlphaFoldDB" id="A0A1B9QXZ6"/>
<evidence type="ECO:0008006" key="5">
    <source>
        <dbReference type="Google" id="ProtNLM"/>
    </source>
</evidence>
<keyword evidence="2" id="KW-0732">Signal</keyword>
<dbReference type="GO" id="GO:0009279">
    <property type="term" value="C:cell outer membrane"/>
    <property type="evidence" value="ECO:0007669"/>
    <property type="project" value="InterPro"/>
</dbReference>
<gene>
    <name evidence="3" type="ORF">A6E14_01965</name>
</gene>
<comment type="similarity">
    <text evidence="1">Belongs to the nucleoside-specific channel-forming outer membrane porin (Tsx) (TC 1.B.10) family.</text>
</comment>
<dbReference type="RefSeq" id="WP_017035026.1">
    <property type="nucleotide sequence ID" value="NZ_JBNGCH010000559.1"/>
</dbReference>
<dbReference type="InterPro" id="IPR036777">
    <property type="entry name" value="Channel_Tsx-like_sf"/>
</dbReference>
<keyword evidence="4" id="KW-1185">Reference proteome</keyword>
<evidence type="ECO:0000256" key="1">
    <source>
        <dbReference type="ARBA" id="ARBA00008728"/>
    </source>
</evidence>
<evidence type="ECO:0000313" key="3">
    <source>
        <dbReference type="EMBL" id="OCH75171.1"/>
    </source>
</evidence>
<name>A0A1B9QXZ6_9VIBR</name>
<sequence length="248" mass="27346">MRKSLLALTVIAAATAVPAQAEYLYGWGDVSVNYLDWSKGTEDRSNGFKNDFMFLELEGGAGFTWGELYGFADFEFQDGNPGGADSAMAMSTKGSIAVKTGLEELRVYAQTYSTENQGFHARNTVAGISYNFSGDAWFFNPFVGVHYTNTVGFADFNGGMAGWVGGYNFNLGEQKFSISNWHETEFARVDDYVATNGETDDLSYNGALAAWWHVTSEVSTGVQYRYAHNKLGQAKTDNAIIYTVKYNF</sequence>
<dbReference type="Pfam" id="PF03502">
    <property type="entry name" value="Channel_Tsx"/>
    <property type="match status" value="1"/>
</dbReference>
<feature type="signal peptide" evidence="2">
    <location>
        <begin position="1"/>
        <end position="21"/>
    </location>
</feature>
<comment type="caution">
    <text evidence="3">The sequence shown here is derived from an EMBL/GenBank/DDBJ whole genome shotgun (WGS) entry which is preliminary data.</text>
</comment>
<evidence type="ECO:0000256" key="2">
    <source>
        <dbReference type="SAM" id="SignalP"/>
    </source>
</evidence>
<dbReference type="InterPro" id="IPR018013">
    <property type="entry name" value="Channel_Tsx-like"/>
</dbReference>
<reference evidence="4" key="1">
    <citation type="submission" date="2016-06" db="EMBL/GenBank/DDBJ databases">
        <authorList>
            <person name="Hehemann J.-H."/>
            <person name="Arevalo P."/>
            <person name="Datta M.S."/>
            <person name="Polz M.F."/>
        </authorList>
    </citation>
    <scope>NUCLEOTIDE SEQUENCE [LARGE SCALE GENOMIC DNA]</scope>
    <source>
        <strain evidence="4">9CSC122</strain>
    </source>
</reference>
<organism evidence="3 4">
    <name type="scientific">Vibrio genomosp. F10</name>
    <dbReference type="NCBI Taxonomy" id="723171"/>
    <lineage>
        <taxon>Bacteria</taxon>
        <taxon>Pseudomonadati</taxon>
        <taxon>Pseudomonadota</taxon>
        <taxon>Gammaproteobacteria</taxon>
        <taxon>Vibrionales</taxon>
        <taxon>Vibrionaceae</taxon>
        <taxon>Vibrio</taxon>
    </lineage>
</organism>